<evidence type="ECO:0000313" key="3">
    <source>
        <dbReference type="Proteomes" id="UP000788993"/>
    </source>
</evidence>
<evidence type="ECO:0000256" key="1">
    <source>
        <dbReference type="SAM" id="MobiDB-lite"/>
    </source>
</evidence>
<accession>A0A9P8TCU2</accession>
<feature type="region of interest" description="Disordered" evidence="1">
    <location>
        <begin position="191"/>
        <end position="211"/>
    </location>
</feature>
<keyword evidence="3" id="KW-1185">Reference proteome</keyword>
<reference evidence="2" key="1">
    <citation type="journal article" date="2021" name="Open Biol.">
        <title>Shared evolutionary footprints suggest mitochondrial oxidative damage underlies multiple complex I losses in fungi.</title>
        <authorList>
            <person name="Schikora-Tamarit M.A."/>
            <person name="Marcet-Houben M."/>
            <person name="Nosek J."/>
            <person name="Gabaldon T."/>
        </authorList>
    </citation>
    <scope>NUCLEOTIDE SEQUENCE</scope>
    <source>
        <strain evidence="2">NCAIM Y.01608</strain>
    </source>
</reference>
<dbReference type="AlphaFoldDB" id="A0A9P8TCU2"/>
<name>A0A9P8TCU2_9ASCO</name>
<dbReference type="EMBL" id="JAEUBD010000526">
    <property type="protein sequence ID" value="KAH3673820.1"/>
    <property type="molecule type" value="Genomic_DNA"/>
</dbReference>
<organism evidence="2 3">
    <name type="scientific">Ogataea polymorpha</name>
    <dbReference type="NCBI Taxonomy" id="460523"/>
    <lineage>
        <taxon>Eukaryota</taxon>
        <taxon>Fungi</taxon>
        <taxon>Dikarya</taxon>
        <taxon>Ascomycota</taxon>
        <taxon>Saccharomycotina</taxon>
        <taxon>Pichiomycetes</taxon>
        <taxon>Pichiales</taxon>
        <taxon>Pichiaceae</taxon>
        <taxon>Ogataea</taxon>
    </lineage>
</organism>
<comment type="caution">
    <text evidence="2">The sequence shown here is derived from an EMBL/GenBank/DDBJ whole genome shotgun (WGS) entry which is preliminary data.</text>
</comment>
<evidence type="ECO:0000313" key="2">
    <source>
        <dbReference type="EMBL" id="KAH3673820.1"/>
    </source>
</evidence>
<gene>
    <name evidence="2" type="ORF">OGATHE_001800</name>
</gene>
<dbReference type="Proteomes" id="UP000788993">
    <property type="component" value="Unassembled WGS sequence"/>
</dbReference>
<proteinExistence type="predicted"/>
<reference evidence="2" key="2">
    <citation type="submission" date="2021-01" db="EMBL/GenBank/DDBJ databases">
        <authorList>
            <person name="Schikora-Tamarit M.A."/>
        </authorList>
    </citation>
    <scope>NUCLEOTIDE SEQUENCE</scope>
    <source>
        <strain evidence="2">NCAIM Y.01608</strain>
    </source>
</reference>
<sequence>MQVTGQRRAIATRNPQVRGTGVEDNLERLARSAQLYLGEVLGIEIVGQRSVVSRGCTLVRTLAERDNLLVILLGGDKLIFDVVFRRHTFSSHRGFFYSRGFGGTFVVVPFVPLQEQRAIKGHRAHGSQKVAELGPPEIPRCVTTTKRILTCCQRHRVAQVAQKRAYDKLGGNATRRFEFVIGQYLRKSGADIQESATPGQDGSHLMDGECD</sequence>
<protein>
    <submittedName>
        <fullName evidence="2">Uncharacterized protein</fullName>
    </submittedName>
</protein>